<organism evidence="2 3">
    <name type="scientific">Aquipseudomonas guryensis</name>
    <dbReference type="NCBI Taxonomy" id="2759165"/>
    <lineage>
        <taxon>Bacteria</taxon>
        <taxon>Pseudomonadati</taxon>
        <taxon>Pseudomonadota</taxon>
        <taxon>Gammaproteobacteria</taxon>
        <taxon>Pseudomonadales</taxon>
        <taxon>Pseudomonadaceae</taxon>
        <taxon>Aquipseudomonas</taxon>
    </lineage>
</organism>
<accession>A0A7W4H545</accession>
<proteinExistence type="predicted"/>
<dbReference type="AlphaFoldDB" id="A0A7W4H545"/>
<keyword evidence="1" id="KW-1133">Transmembrane helix</keyword>
<evidence type="ECO:0000313" key="2">
    <source>
        <dbReference type="EMBL" id="MBB1521200.1"/>
    </source>
</evidence>
<dbReference type="EMBL" id="JACJFN010000005">
    <property type="protein sequence ID" value="MBB1521200.1"/>
    <property type="molecule type" value="Genomic_DNA"/>
</dbReference>
<gene>
    <name evidence="2" type="ORF">H3H45_18300</name>
</gene>
<comment type="caution">
    <text evidence="2">The sequence shown here is derived from an EMBL/GenBank/DDBJ whole genome shotgun (WGS) entry which is preliminary data.</text>
</comment>
<evidence type="ECO:0000313" key="3">
    <source>
        <dbReference type="Proteomes" id="UP000581189"/>
    </source>
</evidence>
<dbReference type="Proteomes" id="UP000581189">
    <property type="component" value="Unassembled WGS sequence"/>
</dbReference>
<keyword evidence="1" id="KW-0472">Membrane</keyword>
<sequence length="260" mass="29273">MAKRDDWQGNDWDDAPDYIRERMQGLARRRGSNLIALFNGLAVLTVLSGALYLLYARGPLRDWLAPPSSLVETVSPPAVAPDAYPIPQHLEPIQPSSTALQSSEPSSLADCIGADKVIDENVVRCRYGKLPRSAPPEQAQGMVNAQYLARYREEKTEASNPRRGSSAQVENDVQRIAKWSGGDTYQAAWQVLDNRIDYTSVCANHRRGSIDYRECRKGAKQFFKEQCRDWGKRWDADREPKSKRMEDRYCSASNGFSPMG</sequence>
<dbReference type="RefSeq" id="WP_182835139.1">
    <property type="nucleotide sequence ID" value="NZ_JACJFN010000005.1"/>
</dbReference>
<name>A0A7W4H545_9GAMM</name>
<keyword evidence="1" id="KW-0812">Transmembrane</keyword>
<keyword evidence="3" id="KW-1185">Reference proteome</keyword>
<reference evidence="2 3" key="1">
    <citation type="submission" date="2020-08" db="EMBL/GenBank/DDBJ databases">
        <authorList>
            <person name="Kim C.M."/>
        </authorList>
    </citation>
    <scope>NUCLEOTIDE SEQUENCE [LARGE SCALE GENOMIC DNA]</scope>
    <source>
        <strain evidence="2 3">SR9</strain>
    </source>
</reference>
<evidence type="ECO:0000256" key="1">
    <source>
        <dbReference type="SAM" id="Phobius"/>
    </source>
</evidence>
<protein>
    <submittedName>
        <fullName evidence="2">Uncharacterized protein</fullName>
    </submittedName>
</protein>
<feature type="transmembrane region" description="Helical" evidence="1">
    <location>
        <begin position="34"/>
        <end position="55"/>
    </location>
</feature>